<comment type="caution">
    <text evidence="2">The sequence shown here is derived from an EMBL/GenBank/DDBJ whole genome shotgun (WGS) entry which is preliminary data.</text>
</comment>
<dbReference type="InterPro" id="IPR032710">
    <property type="entry name" value="NTF2-like_dom_sf"/>
</dbReference>
<dbReference type="RefSeq" id="WP_345193118.1">
    <property type="nucleotide sequence ID" value="NZ_BAABFL010000016.1"/>
</dbReference>
<dbReference type="EMBL" id="BAABFL010000016">
    <property type="protein sequence ID" value="GAA4648021.1"/>
    <property type="molecule type" value="Genomic_DNA"/>
</dbReference>
<evidence type="ECO:0000313" key="3">
    <source>
        <dbReference type="Proteomes" id="UP001500604"/>
    </source>
</evidence>
<dbReference type="InterPro" id="IPR037401">
    <property type="entry name" value="SnoaL-like"/>
</dbReference>
<keyword evidence="3" id="KW-1185">Reference proteome</keyword>
<accession>A0ABP8UYL1</accession>
<gene>
    <name evidence="2" type="ORF">GCM10023116_02830</name>
</gene>
<protein>
    <submittedName>
        <fullName evidence="2">Nuclear transport factor 2 family protein</fullName>
    </submittedName>
</protein>
<dbReference type="Pfam" id="PF12680">
    <property type="entry name" value="SnoaL_2"/>
    <property type="match status" value="1"/>
</dbReference>
<dbReference type="Proteomes" id="UP001500604">
    <property type="component" value="Unassembled WGS sequence"/>
</dbReference>
<proteinExistence type="predicted"/>
<dbReference type="Gene3D" id="3.10.450.50">
    <property type="match status" value="1"/>
</dbReference>
<name>A0ABP8UYL1_9GAMM</name>
<evidence type="ECO:0000313" key="2">
    <source>
        <dbReference type="EMBL" id="GAA4648021.1"/>
    </source>
</evidence>
<feature type="domain" description="SnoaL-like" evidence="1">
    <location>
        <begin position="10"/>
        <end position="114"/>
    </location>
</feature>
<evidence type="ECO:0000259" key="1">
    <source>
        <dbReference type="Pfam" id="PF12680"/>
    </source>
</evidence>
<organism evidence="2 3">
    <name type="scientific">Kistimonas scapharcae</name>
    <dbReference type="NCBI Taxonomy" id="1036133"/>
    <lineage>
        <taxon>Bacteria</taxon>
        <taxon>Pseudomonadati</taxon>
        <taxon>Pseudomonadota</taxon>
        <taxon>Gammaproteobacteria</taxon>
        <taxon>Oceanospirillales</taxon>
        <taxon>Endozoicomonadaceae</taxon>
        <taxon>Kistimonas</taxon>
    </lineage>
</organism>
<sequence length="145" mass="16659">MNDSEHLGRFLEVWSAISADTIDTLDQIYDENIAFSDPLHHVQGLSSLRQYIANMYENVTEVRFSFSKTLVDDDQACVEWVLRYAHPRLRGGEPIDIPGCSRLEFTEAGKVIRHRDYFDAGAFLYEHLPIVGSIIRALKRRLSDD</sequence>
<dbReference type="SUPFAM" id="SSF54427">
    <property type="entry name" value="NTF2-like"/>
    <property type="match status" value="1"/>
</dbReference>
<reference evidence="3" key="1">
    <citation type="journal article" date="2019" name="Int. J. Syst. Evol. Microbiol.">
        <title>The Global Catalogue of Microorganisms (GCM) 10K type strain sequencing project: providing services to taxonomists for standard genome sequencing and annotation.</title>
        <authorList>
            <consortium name="The Broad Institute Genomics Platform"/>
            <consortium name="The Broad Institute Genome Sequencing Center for Infectious Disease"/>
            <person name="Wu L."/>
            <person name="Ma J."/>
        </authorList>
    </citation>
    <scope>NUCLEOTIDE SEQUENCE [LARGE SCALE GENOMIC DNA]</scope>
    <source>
        <strain evidence="3">JCM 17805</strain>
    </source>
</reference>